<dbReference type="InterPro" id="IPR057326">
    <property type="entry name" value="KR_dom"/>
</dbReference>
<dbReference type="InterPro" id="IPR051687">
    <property type="entry name" value="Peroxisomal_Beta-Oxidation"/>
</dbReference>
<sequence length="591" mass="65264">MVAKHFNGRVAIITGSGGGLGREYALLLASRGCSIVANDINREAADRVVGEIKQAGGKAIACYESVENGEQIVKQTLDAFGRIDILINNAGILRDKSILKMTDQDWDIIQQVHLKGAFLLTKAAWPHMRQQGYGRIIMTASSAGLYGNFGQTNYAAAKMGLIGLSNTLAVEGAKYNIHSNVIIPIAASQLTANILPEQLLSRLSPSYVAPVVVYLCHESCPENGGIFEAAGGWVARYKLHRSKGKVFHDELSLETLEKNWAELSSMTGGAYFATVGEHFGAVVQALQDSDASRALPSYQAKAADDDRDQNNNNINSSNNNNSKNKDDDALLKSIPSSGNKCDIIFNLIDNRMRDEPELLEQLKAVFQYNITQNGKHITTWTTDTKHDIAVYNSEPRNNIKPDCTVTVDDDDFVKIMVGKLNPQRAFIMGKLNVKGNVLLLQKLNTMWTQIQMAGKAPELPLLSNAVLNYKLIPGAKCDAMLVEMVTRMARDPHVVRDLKSIFRMHVNKGGEEIACYTVNLTDETPSFYRGAGQSDKVDFELFMDDDDFVRLMYNRIKLLDSIESGRVRLVGNKELALKLQTLFSHTKTSKL</sequence>
<feature type="region of interest" description="Disordered" evidence="5">
    <location>
        <begin position="298"/>
        <end position="333"/>
    </location>
</feature>
<dbReference type="Pfam" id="PF02036">
    <property type="entry name" value="SCP2"/>
    <property type="match status" value="2"/>
</dbReference>
<dbReference type="GO" id="GO:0005777">
    <property type="term" value="C:peroxisome"/>
    <property type="evidence" value="ECO:0007669"/>
    <property type="project" value="UniProtKB-SubCell"/>
</dbReference>
<dbReference type="GO" id="GO:0016491">
    <property type="term" value="F:oxidoreductase activity"/>
    <property type="evidence" value="ECO:0007669"/>
    <property type="project" value="UniProtKB-KW"/>
</dbReference>
<evidence type="ECO:0000256" key="3">
    <source>
        <dbReference type="ARBA" id="ARBA00023002"/>
    </source>
</evidence>
<accession>A0A6G1S4Y6</accession>
<dbReference type="SUPFAM" id="SSF51735">
    <property type="entry name" value="NAD(P)-binding Rossmann-fold domains"/>
    <property type="match status" value="1"/>
</dbReference>
<reference evidence="7" key="1">
    <citation type="submission" date="2018-10" db="EMBL/GenBank/DDBJ databases">
        <title>Transcriptome assembly of Aceria tosichella (Wheat curl mite) Type 2.</title>
        <authorList>
            <person name="Scully E.D."/>
            <person name="Geib S.M."/>
            <person name="Palmer N.A."/>
            <person name="Gupta A.K."/>
            <person name="Sarath G."/>
            <person name="Tatineni S."/>
        </authorList>
    </citation>
    <scope>NUCLEOTIDE SEQUENCE</scope>
    <source>
        <strain evidence="7">LincolnNE</strain>
    </source>
</reference>
<comment type="subcellular location">
    <subcellularLocation>
        <location evidence="1">Peroxisome</location>
    </subcellularLocation>
</comment>
<dbReference type="InterPro" id="IPR003033">
    <property type="entry name" value="SCP2_sterol-bd_dom"/>
</dbReference>
<gene>
    <name evidence="7" type="primary">mfeA</name>
    <name evidence="7" type="ORF">g.9167</name>
</gene>
<keyword evidence="4" id="KW-0576">Peroxisome</keyword>
<evidence type="ECO:0000259" key="6">
    <source>
        <dbReference type="SMART" id="SM00822"/>
    </source>
</evidence>
<dbReference type="Pfam" id="PF00106">
    <property type="entry name" value="adh_short"/>
    <property type="match status" value="1"/>
</dbReference>
<evidence type="ECO:0000256" key="4">
    <source>
        <dbReference type="ARBA" id="ARBA00023140"/>
    </source>
</evidence>
<dbReference type="SUPFAM" id="SSF55718">
    <property type="entry name" value="SCP-like"/>
    <property type="match status" value="2"/>
</dbReference>
<evidence type="ECO:0000256" key="2">
    <source>
        <dbReference type="ARBA" id="ARBA00006484"/>
    </source>
</evidence>
<dbReference type="SMART" id="SM00822">
    <property type="entry name" value="PKS_KR"/>
    <property type="match status" value="1"/>
</dbReference>
<comment type="similarity">
    <text evidence="2">Belongs to the short-chain dehydrogenases/reductases (SDR) family.</text>
</comment>
<feature type="domain" description="Ketoreductase" evidence="6">
    <location>
        <begin position="9"/>
        <end position="180"/>
    </location>
</feature>
<evidence type="ECO:0000313" key="7">
    <source>
        <dbReference type="EMBL" id="MDE45022.1"/>
    </source>
</evidence>
<dbReference type="PRINTS" id="PR00080">
    <property type="entry name" value="SDRFAMILY"/>
</dbReference>
<dbReference type="PROSITE" id="PS00061">
    <property type="entry name" value="ADH_SHORT"/>
    <property type="match status" value="1"/>
</dbReference>
<dbReference type="Gene3D" id="3.30.1050.10">
    <property type="entry name" value="SCP2 sterol-binding domain"/>
    <property type="match status" value="2"/>
</dbReference>
<dbReference type="PRINTS" id="PR00081">
    <property type="entry name" value="GDHRDH"/>
</dbReference>
<organism evidence="7">
    <name type="scientific">Aceria tosichella</name>
    <name type="common">wheat curl mite</name>
    <dbReference type="NCBI Taxonomy" id="561515"/>
    <lineage>
        <taxon>Eukaryota</taxon>
        <taxon>Metazoa</taxon>
        <taxon>Ecdysozoa</taxon>
        <taxon>Arthropoda</taxon>
        <taxon>Chelicerata</taxon>
        <taxon>Arachnida</taxon>
        <taxon>Acari</taxon>
        <taxon>Acariformes</taxon>
        <taxon>Trombidiformes</taxon>
        <taxon>Prostigmata</taxon>
        <taxon>Eupodina</taxon>
        <taxon>Eriophyoidea</taxon>
        <taxon>Eriophyidae</taxon>
        <taxon>Eriophyinae</taxon>
        <taxon>Aceriini</taxon>
        <taxon>Aceria</taxon>
    </lineage>
</organism>
<feature type="compositionally biased region" description="Low complexity" evidence="5">
    <location>
        <begin position="310"/>
        <end position="322"/>
    </location>
</feature>
<dbReference type="InterPro" id="IPR002347">
    <property type="entry name" value="SDR_fam"/>
</dbReference>
<dbReference type="InterPro" id="IPR020904">
    <property type="entry name" value="Sc_DH/Rdtase_CS"/>
</dbReference>
<evidence type="ECO:0000256" key="1">
    <source>
        <dbReference type="ARBA" id="ARBA00004275"/>
    </source>
</evidence>
<dbReference type="InterPro" id="IPR036291">
    <property type="entry name" value="NAD(P)-bd_dom_sf"/>
</dbReference>
<protein>
    <submittedName>
        <fullName evidence="7">Peroxisomal multifunctional enzyme A</fullName>
    </submittedName>
</protein>
<keyword evidence="3" id="KW-0560">Oxidoreductase</keyword>
<dbReference type="Gene3D" id="3.40.50.720">
    <property type="entry name" value="NAD(P)-binding Rossmann-like Domain"/>
    <property type="match status" value="2"/>
</dbReference>
<name>A0A6G1S4Y6_9ACAR</name>
<dbReference type="PANTHER" id="PTHR45024:SF2">
    <property type="entry name" value="SCP2 DOMAIN-CONTAINING PROTEIN"/>
    <property type="match status" value="1"/>
</dbReference>
<dbReference type="InterPro" id="IPR036527">
    <property type="entry name" value="SCP2_sterol-bd_dom_sf"/>
</dbReference>
<dbReference type="PANTHER" id="PTHR45024">
    <property type="entry name" value="DEHYDROGENASES, SHORT CHAIN"/>
    <property type="match status" value="1"/>
</dbReference>
<dbReference type="GO" id="GO:0006629">
    <property type="term" value="P:lipid metabolic process"/>
    <property type="evidence" value="ECO:0007669"/>
    <property type="project" value="UniProtKB-ARBA"/>
</dbReference>
<dbReference type="AlphaFoldDB" id="A0A6G1S4Y6"/>
<proteinExistence type="inferred from homology"/>
<dbReference type="CDD" id="cd05353">
    <property type="entry name" value="hydroxyacyl-CoA-like_DH_SDR_c-like"/>
    <property type="match status" value="1"/>
</dbReference>
<evidence type="ECO:0000256" key="5">
    <source>
        <dbReference type="SAM" id="MobiDB-lite"/>
    </source>
</evidence>
<dbReference type="EMBL" id="GGYP01000251">
    <property type="protein sequence ID" value="MDE45022.1"/>
    <property type="molecule type" value="Transcribed_RNA"/>
</dbReference>